<organism evidence="1">
    <name type="scientific">Campylobacter jejuni</name>
    <dbReference type="NCBI Taxonomy" id="197"/>
    <lineage>
        <taxon>Bacteria</taxon>
        <taxon>Pseudomonadati</taxon>
        <taxon>Campylobacterota</taxon>
        <taxon>Epsilonproteobacteria</taxon>
        <taxon>Campylobacterales</taxon>
        <taxon>Campylobacteraceae</taxon>
        <taxon>Campylobacter</taxon>
    </lineage>
</organism>
<gene>
    <name evidence="1" type="ORF">FZV72_07240</name>
</gene>
<accession>A0A5Y7HGU4</accession>
<dbReference type="EMBL" id="AAKBXL010000013">
    <property type="protein sequence ID" value="ECQ5996753.1"/>
    <property type="molecule type" value="Genomic_DNA"/>
</dbReference>
<protein>
    <submittedName>
        <fullName evidence="1">Uncharacterized protein</fullName>
    </submittedName>
</protein>
<proteinExistence type="predicted"/>
<evidence type="ECO:0000313" key="1">
    <source>
        <dbReference type="EMBL" id="ECQ5996753.1"/>
    </source>
</evidence>
<sequence>MVTIGFSSFFLPKKTCQEFANGLDQLFDVYYNRMQTLENNLKACFYPKFYKYKNAYKLIKIDKNLWEKMILFIKNNENKKAKMQYYLVGNNMQVDFQNKEKNVHGNLIISFEIYRDDVILVWNSLYWEFDRFTSLDLEKSLLNVEDTHKWLIDEFIPLVIYDYERKKYEERFLYKIFNFMKINKTLTFHDFIKNFKVEEYVKSDYKQNDIEFLLNRCESLQPYCKNDNDILFDNEAFISLYEGLLILIQNCSKLDICYIYGNLGNISFDGEKNKENLIIGIQNYLKDNFKFESNCNVVDLILRNYIALIRENKQMLDVNIISKLVVKLQNIIKISQMIDLKFKQK</sequence>
<dbReference type="AlphaFoldDB" id="A0A5Y7HGU4"/>
<comment type="caution">
    <text evidence="1">The sequence shown here is derived from an EMBL/GenBank/DDBJ whole genome shotgun (WGS) entry which is preliminary data.</text>
</comment>
<name>A0A5Y7HGU4_CAMJU</name>
<reference evidence="1" key="1">
    <citation type="submission" date="2019-08" db="EMBL/GenBank/DDBJ databases">
        <authorList>
            <person name="Ashton P.M."/>
            <person name="Dallman T."/>
            <person name="Nair S."/>
            <person name="De Pinna E."/>
            <person name="Peters T."/>
            <person name="Grant K."/>
        </authorList>
    </citation>
    <scope>NUCLEOTIDE SEQUENCE</scope>
    <source>
        <strain evidence="1">265260</strain>
    </source>
</reference>